<proteinExistence type="predicted"/>
<evidence type="ECO:0000313" key="1">
    <source>
        <dbReference type="EMBL" id="KAH7835003.1"/>
    </source>
</evidence>
<protein>
    <submittedName>
        <fullName evidence="1">Uncharacterized protein</fullName>
    </submittedName>
</protein>
<accession>A0ACB7X309</accession>
<evidence type="ECO:0000313" key="2">
    <source>
        <dbReference type="Proteomes" id="UP000828048"/>
    </source>
</evidence>
<dbReference type="EMBL" id="CM037152">
    <property type="protein sequence ID" value="KAH7835003.1"/>
    <property type="molecule type" value="Genomic_DNA"/>
</dbReference>
<gene>
    <name evidence="1" type="ORF">Vadar_021934</name>
</gene>
<comment type="caution">
    <text evidence="1">The sequence shown here is derived from an EMBL/GenBank/DDBJ whole genome shotgun (WGS) entry which is preliminary data.</text>
</comment>
<organism evidence="1 2">
    <name type="scientific">Vaccinium darrowii</name>
    <dbReference type="NCBI Taxonomy" id="229202"/>
    <lineage>
        <taxon>Eukaryota</taxon>
        <taxon>Viridiplantae</taxon>
        <taxon>Streptophyta</taxon>
        <taxon>Embryophyta</taxon>
        <taxon>Tracheophyta</taxon>
        <taxon>Spermatophyta</taxon>
        <taxon>Magnoliopsida</taxon>
        <taxon>eudicotyledons</taxon>
        <taxon>Gunneridae</taxon>
        <taxon>Pentapetalae</taxon>
        <taxon>asterids</taxon>
        <taxon>Ericales</taxon>
        <taxon>Ericaceae</taxon>
        <taxon>Vaccinioideae</taxon>
        <taxon>Vaccinieae</taxon>
        <taxon>Vaccinium</taxon>
    </lineage>
</organism>
<sequence length="199" mass="22148">MESEEKVELIQLAIQRLMEEQREKKLLTSSDGSNLVGEDHHLLSELLSQLETLHGVDKPLQPEPPVDPVKAKSDAVNEVESVGGDDSGREEIIRELKKVQKQNFITHCLLSVMITLTVAWQLSEFALVFKLKNGLLSNPFRTIGSMLTSMIKGPVENAQIVEKDSGTKQLQIEYPPIPPLKIPELPHLDLSVGSDSDEH</sequence>
<name>A0ACB7X309_9ERIC</name>
<keyword evidence="2" id="KW-1185">Reference proteome</keyword>
<reference evidence="1 2" key="1">
    <citation type="journal article" date="2021" name="Hortic Res">
        <title>High-quality reference genome and annotation aids understanding of berry development for evergreen blueberry (Vaccinium darrowii).</title>
        <authorList>
            <person name="Yu J."/>
            <person name="Hulse-Kemp A.M."/>
            <person name="Babiker E."/>
            <person name="Staton M."/>
        </authorList>
    </citation>
    <scope>NUCLEOTIDE SEQUENCE [LARGE SCALE GENOMIC DNA]</scope>
    <source>
        <strain evidence="2">cv. NJ 8807/NJ 8810</strain>
        <tissue evidence="1">Young leaf</tissue>
    </source>
</reference>
<dbReference type="Proteomes" id="UP000828048">
    <property type="component" value="Chromosome 2"/>
</dbReference>